<evidence type="ECO:0000313" key="2">
    <source>
        <dbReference type="Proteomes" id="UP000008718"/>
    </source>
</evidence>
<dbReference type="PROSITE" id="PS51257">
    <property type="entry name" value="PROKAR_LIPOPROTEIN"/>
    <property type="match status" value="1"/>
</dbReference>
<dbReference type="KEGG" id="ppn:Palpr_2879"/>
<protein>
    <recommendedName>
        <fullName evidence="3">Lipoprotein</fullName>
    </recommendedName>
</protein>
<organism evidence="1 2">
    <name type="scientific">Paludibacter propionicigenes (strain DSM 17365 / JCM 13257 / WB4)</name>
    <dbReference type="NCBI Taxonomy" id="694427"/>
    <lineage>
        <taxon>Bacteria</taxon>
        <taxon>Pseudomonadati</taxon>
        <taxon>Bacteroidota</taxon>
        <taxon>Bacteroidia</taxon>
        <taxon>Bacteroidales</taxon>
        <taxon>Paludibacteraceae</taxon>
        <taxon>Paludibacter</taxon>
    </lineage>
</organism>
<keyword evidence="2" id="KW-1185">Reference proteome</keyword>
<reference key="1">
    <citation type="submission" date="2010-11" db="EMBL/GenBank/DDBJ databases">
        <title>The complete genome of Paludibacter propionicigenes DSM 17365.</title>
        <authorList>
            <consortium name="US DOE Joint Genome Institute (JGI-PGF)"/>
            <person name="Lucas S."/>
            <person name="Copeland A."/>
            <person name="Lapidus A."/>
            <person name="Bruce D."/>
            <person name="Goodwin L."/>
            <person name="Pitluck S."/>
            <person name="Kyrpides N."/>
            <person name="Mavromatis K."/>
            <person name="Ivanova N."/>
            <person name="Munk A.C."/>
            <person name="Brettin T."/>
            <person name="Detter J.C."/>
            <person name="Han C."/>
            <person name="Tapia R."/>
            <person name="Land M."/>
            <person name="Hauser L."/>
            <person name="Markowitz V."/>
            <person name="Cheng J.-F."/>
            <person name="Hugenholtz P."/>
            <person name="Woyke T."/>
            <person name="Wu D."/>
            <person name="Gronow S."/>
            <person name="Wellnitz S."/>
            <person name="Brambilla E."/>
            <person name="Klenk H.-P."/>
            <person name="Eisen J.A."/>
        </authorList>
    </citation>
    <scope>NUCLEOTIDE SEQUENCE</scope>
    <source>
        <strain>WB4</strain>
    </source>
</reference>
<sequence>MAYIFQKISSRLSVFLSILIAIMLLSCKDDMYSTNSKDILSFSADTVSFDTVFTSVGSTTARIMIYNRNNAALRISYIEVAGGKNSAFRINVDGSLNANNKFEDVEIRAKDSMYVFVAVTVNPTDSNSPVFINDSLIFQTNGVTQKIKLQAYGQSIKILRNLHIANDSTLTSEKPFLVYGNLTVDSTKTLTLNSGCKIYFHNNANMKVYGNLIAQGTAEQPIALRGDRLDNINFNVPVPYNNVAGQWGGIYLLGGGKYVLNHVNMNSGYVGINFLNKNMSNLPSLEIHNCKIQNFLADGLFVQNGDVTVINTEISNAGSHAVYLNGGKHTFIHCTIANYFNSSSVQPVSRDKNPAVLISGINDMAPMQSFFQNCIISGDADNEFTLAVPSVSDYTGLFSGCYILAKDSLSSKQFSHIRWSKKDDVIFKSTRYNYIKNTNFDFRPDSISVARKIGTSINPDIVATYRLDVDLNGNIRPAQTPDAGAYQWKSVK</sequence>
<dbReference type="InterPro" id="IPR011050">
    <property type="entry name" value="Pectin_lyase_fold/virulence"/>
</dbReference>
<dbReference type="Proteomes" id="UP000008718">
    <property type="component" value="Chromosome"/>
</dbReference>
<gene>
    <name evidence="1" type="ordered locus">Palpr_2879</name>
</gene>
<evidence type="ECO:0008006" key="3">
    <source>
        <dbReference type="Google" id="ProtNLM"/>
    </source>
</evidence>
<reference evidence="1 2" key="2">
    <citation type="journal article" date="2011" name="Stand. Genomic Sci.">
        <title>Complete genome sequence of Paludibacter propionicigenes type strain (WB4).</title>
        <authorList>
            <person name="Gronow S."/>
            <person name="Munk C."/>
            <person name="Lapidus A."/>
            <person name="Nolan M."/>
            <person name="Lucas S."/>
            <person name="Hammon N."/>
            <person name="Deshpande S."/>
            <person name="Cheng J.F."/>
            <person name="Tapia R."/>
            <person name="Han C."/>
            <person name="Goodwin L."/>
            <person name="Pitluck S."/>
            <person name="Liolios K."/>
            <person name="Ivanova N."/>
            <person name="Mavromatis K."/>
            <person name="Mikhailova N."/>
            <person name="Pati A."/>
            <person name="Chen A."/>
            <person name="Palaniappan K."/>
            <person name="Land M."/>
            <person name="Hauser L."/>
            <person name="Chang Y.J."/>
            <person name="Jeffries C.D."/>
            <person name="Brambilla E."/>
            <person name="Rohde M."/>
            <person name="Goker M."/>
            <person name="Detter J.C."/>
            <person name="Woyke T."/>
            <person name="Bristow J."/>
            <person name="Eisen J.A."/>
            <person name="Markowitz V."/>
            <person name="Hugenholtz P."/>
            <person name="Kyrpides N.C."/>
            <person name="Klenk H.P."/>
        </authorList>
    </citation>
    <scope>NUCLEOTIDE SEQUENCE [LARGE SCALE GENOMIC DNA]</scope>
    <source>
        <strain evidence="2">DSM 17365 / JCM 13257 / WB4</strain>
    </source>
</reference>
<dbReference type="AlphaFoldDB" id="E4T8G4"/>
<proteinExistence type="predicted"/>
<dbReference type="EMBL" id="CP002345">
    <property type="protein sequence ID" value="ADQ81008.1"/>
    <property type="molecule type" value="Genomic_DNA"/>
</dbReference>
<accession>E4T8G4</accession>
<dbReference type="STRING" id="694427.Palpr_2879"/>
<dbReference type="RefSeq" id="WP_013446377.1">
    <property type="nucleotide sequence ID" value="NC_014734.1"/>
</dbReference>
<dbReference type="SUPFAM" id="SSF51126">
    <property type="entry name" value="Pectin lyase-like"/>
    <property type="match status" value="1"/>
</dbReference>
<dbReference type="eggNOG" id="ENOG502Z7PX">
    <property type="taxonomic scope" value="Bacteria"/>
</dbReference>
<name>E4T8G4_PALPW</name>
<dbReference type="OrthoDB" id="1111178at2"/>
<evidence type="ECO:0000313" key="1">
    <source>
        <dbReference type="EMBL" id="ADQ81008.1"/>
    </source>
</evidence>
<dbReference type="HOGENOM" id="CLU_040643_0_0_10"/>